<gene>
    <name evidence="1" type="ORF">EB796_021012</name>
</gene>
<organism evidence="1 2">
    <name type="scientific">Bugula neritina</name>
    <name type="common">Brown bryozoan</name>
    <name type="synonym">Sertularia neritina</name>
    <dbReference type="NCBI Taxonomy" id="10212"/>
    <lineage>
        <taxon>Eukaryota</taxon>
        <taxon>Metazoa</taxon>
        <taxon>Spiralia</taxon>
        <taxon>Lophotrochozoa</taxon>
        <taxon>Bryozoa</taxon>
        <taxon>Gymnolaemata</taxon>
        <taxon>Cheilostomatida</taxon>
        <taxon>Flustrina</taxon>
        <taxon>Buguloidea</taxon>
        <taxon>Bugulidae</taxon>
        <taxon>Bugula</taxon>
    </lineage>
</organism>
<reference evidence="1" key="1">
    <citation type="submission" date="2020-06" db="EMBL/GenBank/DDBJ databases">
        <title>Draft genome of Bugula neritina, a colonial animal packing powerful symbionts and potential medicines.</title>
        <authorList>
            <person name="Rayko M."/>
        </authorList>
    </citation>
    <scope>NUCLEOTIDE SEQUENCE [LARGE SCALE GENOMIC DNA]</scope>
    <source>
        <strain evidence="1">Kwan_BN1</strain>
    </source>
</reference>
<protein>
    <submittedName>
        <fullName evidence="1">Uncharacterized protein</fullName>
    </submittedName>
</protein>
<evidence type="ECO:0000313" key="2">
    <source>
        <dbReference type="Proteomes" id="UP000593567"/>
    </source>
</evidence>
<dbReference type="Proteomes" id="UP000593567">
    <property type="component" value="Unassembled WGS sequence"/>
</dbReference>
<sequence>MHIAQPPRLSSRSLLMYFGYNNNSIHTSHMNQTAYLPNRSSQPKSSNAIEAIHQAYQQGNLRILPVKQRKYPNRPSKTPPMSDPMLVLLIYVTGDFQDLMN</sequence>
<evidence type="ECO:0000313" key="1">
    <source>
        <dbReference type="EMBL" id="KAF6020672.1"/>
    </source>
</evidence>
<accession>A0A7J7J3A3</accession>
<keyword evidence="2" id="KW-1185">Reference proteome</keyword>
<dbReference type="EMBL" id="VXIV02003153">
    <property type="protein sequence ID" value="KAF6020672.1"/>
    <property type="molecule type" value="Genomic_DNA"/>
</dbReference>
<dbReference type="AlphaFoldDB" id="A0A7J7J3A3"/>
<dbReference type="OrthoDB" id="8197458at2759"/>
<proteinExistence type="predicted"/>
<comment type="caution">
    <text evidence="1">The sequence shown here is derived from an EMBL/GenBank/DDBJ whole genome shotgun (WGS) entry which is preliminary data.</text>
</comment>
<name>A0A7J7J3A3_BUGNE</name>